<dbReference type="STRING" id="1189621.A3SI_15678"/>
<feature type="transmembrane region" description="Helical" evidence="6">
    <location>
        <begin position="98"/>
        <end position="117"/>
    </location>
</feature>
<comment type="subcellular location">
    <subcellularLocation>
        <location evidence="1">Cell membrane</location>
        <topology evidence="1">Multi-pass membrane protein</topology>
    </subcellularLocation>
</comment>
<accession>I5BYB6</accession>
<dbReference type="AlphaFoldDB" id="I5BYB6"/>
<organism evidence="8 9">
    <name type="scientific">Nitritalea halalkaliphila LW7</name>
    <dbReference type="NCBI Taxonomy" id="1189621"/>
    <lineage>
        <taxon>Bacteria</taxon>
        <taxon>Pseudomonadati</taxon>
        <taxon>Bacteroidota</taxon>
        <taxon>Cytophagia</taxon>
        <taxon>Cytophagales</taxon>
        <taxon>Cyclobacteriaceae</taxon>
        <taxon>Nitritalea</taxon>
    </lineage>
</organism>
<dbReference type="PANTHER" id="PTHR30619:SF1">
    <property type="entry name" value="RECOMBINATION PROTEIN 2"/>
    <property type="match status" value="1"/>
</dbReference>
<feature type="transmembrane region" description="Helical" evidence="6">
    <location>
        <begin position="216"/>
        <end position="236"/>
    </location>
</feature>
<evidence type="ECO:0000256" key="4">
    <source>
        <dbReference type="ARBA" id="ARBA00022989"/>
    </source>
</evidence>
<keyword evidence="5 6" id="KW-0472">Membrane</keyword>
<feature type="transmembrane region" description="Helical" evidence="6">
    <location>
        <begin position="123"/>
        <end position="150"/>
    </location>
</feature>
<dbReference type="Pfam" id="PF03772">
    <property type="entry name" value="Competence"/>
    <property type="match status" value="1"/>
</dbReference>
<evidence type="ECO:0000256" key="5">
    <source>
        <dbReference type="ARBA" id="ARBA00023136"/>
    </source>
</evidence>
<evidence type="ECO:0000256" key="6">
    <source>
        <dbReference type="SAM" id="Phobius"/>
    </source>
</evidence>
<comment type="caution">
    <text evidence="8">The sequence shown here is derived from an EMBL/GenBank/DDBJ whole genome shotgun (WGS) entry which is preliminary data.</text>
</comment>
<evidence type="ECO:0000256" key="3">
    <source>
        <dbReference type="ARBA" id="ARBA00022692"/>
    </source>
</evidence>
<dbReference type="Proteomes" id="UP000005551">
    <property type="component" value="Unassembled WGS sequence"/>
</dbReference>
<dbReference type="EMBL" id="AJYA01000041">
    <property type="protein sequence ID" value="EIM74568.1"/>
    <property type="molecule type" value="Genomic_DNA"/>
</dbReference>
<evidence type="ECO:0000256" key="1">
    <source>
        <dbReference type="ARBA" id="ARBA00004651"/>
    </source>
</evidence>
<dbReference type="InterPro" id="IPR004477">
    <property type="entry name" value="ComEC_N"/>
</dbReference>
<dbReference type="GO" id="GO:0005886">
    <property type="term" value="C:plasma membrane"/>
    <property type="evidence" value="ECO:0007669"/>
    <property type="project" value="UniProtKB-SubCell"/>
</dbReference>
<dbReference type="NCBIfam" id="TIGR00360">
    <property type="entry name" value="ComEC_N-term"/>
    <property type="match status" value="1"/>
</dbReference>
<evidence type="ECO:0000256" key="2">
    <source>
        <dbReference type="ARBA" id="ARBA00022475"/>
    </source>
</evidence>
<feature type="transmembrane region" description="Helical" evidence="6">
    <location>
        <begin position="66"/>
        <end position="86"/>
    </location>
</feature>
<evidence type="ECO:0000259" key="7">
    <source>
        <dbReference type="Pfam" id="PF03772"/>
    </source>
</evidence>
<keyword evidence="4 6" id="KW-1133">Transmembrane helix</keyword>
<keyword evidence="9" id="KW-1185">Reference proteome</keyword>
<reference evidence="8 9" key="1">
    <citation type="submission" date="2012-05" db="EMBL/GenBank/DDBJ databases">
        <title>Genome sequence of Nitritalea halalkaliphila LW7.</title>
        <authorList>
            <person name="Jangir P.K."/>
            <person name="Singh A."/>
            <person name="Shivaji S."/>
            <person name="Sharma R."/>
        </authorList>
    </citation>
    <scope>NUCLEOTIDE SEQUENCE [LARGE SCALE GENOMIC DNA]</scope>
    <source>
        <strain evidence="8 9">LW7</strain>
    </source>
</reference>
<name>I5BYB6_9BACT</name>
<protein>
    <submittedName>
        <fullName evidence="8">ComEC/Rec2-like protein</fullName>
    </submittedName>
</protein>
<proteinExistence type="predicted"/>
<evidence type="ECO:0000313" key="9">
    <source>
        <dbReference type="Proteomes" id="UP000005551"/>
    </source>
</evidence>
<gene>
    <name evidence="8" type="ORF">A3SI_15678</name>
</gene>
<evidence type="ECO:0000313" key="8">
    <source>
        <dbReference type="EMBL" id="EIM74568.1"/>
    </source>
</evidence>
<dbReference type="PANTHER" id="PTHR30619">
    <property type="entry name" value="DNA INTERNALIZATION/COMPETENCE PROTEIN COMEC/REC2"/>
    <property type="match status" value="1"/>
</dbReference>
<dbReference type="InterPro" id="IPR052159">
    <property type="entry name" value="Competence_DNA_uptake"/>
</dbReference>
<keyword evidence="3 6" id="KW-0812">Transmembrane</keyword>
<sequence>MVGLIWLYAGLTGGSPSVQRSALMFSLMALSKVGRRPQKGVHAVFLSALLLLAWQPSLLFSLGFQLSYAAVLGILYVQPLLTRLWAAPPAYLRPLWELTCVSVAAQIGTYPLTAAYFHVFPTYFLLTNVIVIPGAFVIMGLGLPLLLFSWWEGLAKLLAYVLQRVIQLFNYMVFQIEALPYAQLDHLFLSPLQQVLYVGALLLILQLLGKLRKRSVLLACFVAFLWPVGQCLDLLLRTRERPVSESLQEQRWQVREGEAWGYWQQGRFWLYAWALPAEEQRFAVHPWLVRQAFPVARGQLLEREGQLYSLLPSGQLKPLEKPEEAQGHVQRDEKLP</sequence>
<feature type="transmembrane region" description="Helical" evidence="6">
    <location>
        <begin position="188"/>
        <end position="209"/>
    </location>
</feature>
<keyword evidence="2" id="KW-1003">Cell membrane</keyword>
<feature type="domain" description="ComEC/Rec2-related protein" evidence="7">
    <location>
        <begin position="3"/>
        <end position="209"/>
    </location>
</feature>